<feature type="transmembrane region" description="Helical" evidence="6">
    <location>
        <begin position="100"/>
        <end position="118"/>
    </location>
</feature>
<dbReference type="GO" id="GO:0005886">
    <property type="term" value="C:plasma membrane"/>
    <property type="evidence" value="ECO:0007669"/>
    <property type="project" value="UniProtKB-SubCell"/>
</dbReference>
<evidence type="ECO:0000256" key="6">
    <source>
        <dbReference type="SAM" id="Phobius"/>
    </source>
</evidence>
<gene>
    <name evidence="7" type="ORF">SAMN04488548_1342654</name>
</gene>
<dbReference type="Pfam" id="PF01810">
    <property type="entry name" value="LysE"/>
    <property type="match status" value="1"/>
</dbReference>
<evidence type="ECO:0000313" key="8">
    <source>
        <dbReference type="Proteomes" id="UP000183180"/>
    </source>
</evidence>
<dbReference type="EMBL" id="FNLM01000034">
    <property type="protein sequence ID" value="SDU61501.1"/>
    <property type="molecule type" value="Genomic_DNA"/>
</dbReference>
<evidence type="ECO:0000256" key="3">
    <source>
        <dbReference type="ARBA" id="ARBA00022692"/>
    </source>
</evidence>
<feature type="transmembrane region" description="Helical" evidence="6">
    <location>
        <begin position="177"/>
        <end position="204"/>
    </location>
</feature>
<organism evidence="7 8">
    <name type="scientific">Gordonia westfalica</name>
    <dbReference type="NCBI Taxonomy" id="158898"/>
    <lineage>
        <taxon>Bacteria</taxon>
        <taxon>Bacillati</taxon>
        <taxon>Actinomycetota</taxon>
        <taxon>Actinomycetes</taxon>
        <taxon>Mycobacteriales</taxon>
        <taxon>Gordoniaceae</taxon>
        <taxon>Gordonia</taxon>
    </lineage>
</organism>
<keyword evidence="3 6" id="KW-0812">Transmembrane</keyword>
<dbReference type="PANTHER" id="PTHR30086">
    <property type="entry name" value="ARGININE EXPORTER PROTEIN ARGO"/>
    <property type="match status" value="1"/>
</dbReference>
<dbReference type="AlphaFoldDB" id="A0A1H2JZ46"/>
<reference evidence="7 8" key="1">
    <citation type="submission" date="2016-10" db="EMBL/GenBank/DDBJ databases">
        <authorList>
            <person name="de Groot N.N."/>
        </authorList>
    </citation>
    <scope>NUCLEOTIDE SEQUENCE [LARGE SCALE GENOMIC DNA]</scope>
    <source>
        <strain evidence="7 8">DSM 44215</strain>
    </source>
</reference>
<feature type="transmembrane region" description="Helical" evidence="6">
    <location>
        <begin position="20"/>
        <end position="53"/>
    </location>
</feature>
<dbReference type="Proteomes" id="UP000183180">
    <property type="component" value="Unassembled WGS sequence"/>
</dbReference>
<keyword evidence="2" id="KW-1003">Cell membrane</keyword>
<dbReference type="InterPro" id="IPR001123">
    <property type="entry name" value="LeuE-type"/>
</dbReference>
<feature type="transmembrane region" description="Helical" evidence="6">
    <location>
        <begin position="211"/>
        <end position="229"/>
    </location>
</feature>
<dbReference type="RefSeq" id="WP_084811829.1">
    <property type="nucleotide sequence ID" value="NZ_FNLM01000034.1"/>
</dbReference>
<evidence type="ECO:0000256" key="2">
    <source>
        <dbReference type="ARBA" id="ARBA00022475"/>
    </source>
</evidence>
<feature type="transmembrane region" description="Helical" evidence="6">
    <location>
        <begin position="139"/>
        <end position="165"/>
    </location>
</feature>
<evidence type="ECO:0000313" key="7">
    <source>
        <dbReference type="EMBL" id="SDU61501.1"/>
    </source>
</evidence>
<proteinExistence type="predicted"/>
<evidence type="ECO:0000256" key="5">
    <source>
        <dbReference type="ARBA" id="ARBA00023136"/>
    </source>
</evidence>
<sequence>MVRRRAPALRAAAEPLQGGFGSALVITALLGGIVAGLAVAVPVGAVGALIVMTGARRGWRVAAGGGLGAATVDALYASLAVIGGSAVTAAVGSVATPLRWVAGLVLLMLGAMMLRSGWRSRSGTTDAGPSRLFGTAGRAYVSVFGVTAINPATVIYFAALVAGGAVVEPTAAAGTAFVLGVLIGSAAWQLVLAAGGSFLGAALVGDRGRRWTAVIGGGLTMLLAARILIGR</sequence>
<dbReference type="PANTHER" id="PTHR30086:SF20">
    <property type="entry name" value="ARGININE EXPORTER PROTEIN ARGO-RELATED"/>
    <property type="match status" value="1"/>
</dbReference>
<feature type="transmembrane region" description="Helical" evidence="6">
    <location>
        <begin position="74"/>
        <end position="94"/>
    </location>
</feature>
<name>A0A1H2JZ46_9ACTN</name>
<accession>A0A1H2JZ46</accession>
<evidence type="ECO:0000256" key="4">
    <source>
        <dbReference type="ARBA" id="ARBA00022989"/>
    </source>
</evidence>
<evidence type="ECO:0000256" key="1">
    <source>
        <dbReference type="ARBA" id="ARBA00004651"/>
    </source>
</evidence>
<dbReference type="GO" id="GO:0015171">
    <property type="term" value="F:amino acid transmembrane transporter activity"/>
    <property type="evidence" value="ECO:0007669"/>
    <property type="project" value="TreeGrafter"/>
</dbReference>
<protein>
    <submittedName>
        <fullName evidence="7">Arginine exporter protein ArgO</fullName>
    </submittedName>
</protein>
<keyword evidence="4 6" id="KW-1133">Transmembrane helix</keyword>
<keyword evidence="5 6" id="KW-0472">Membrane</keyword>
<comment type="subcellular location">
    <subcellularLocation>
        <location evidence="1">Cell membrane</location>
        <topology evidence="1">Multi-pass membrane protein</topology>
    </subcellularLocation>
</comment>